<dbReference type="EMBL" id="BSPX01000029">
    <property type="protein sequence ID" value="GLT22687.1"/>
    <property type="molecule type" value="Genomic_DNA"/>
</dbReference>
<dbReference type="RefSeq" id="WP_284187972.1">
    <property type="nucleotide sequence ID" value="NZ_BSPX01000029.1"/>
</dbReference>
<proteinExistence type="predicted"/>
<dbReference type="Proteomes" id="UP001157167">
    <property type="component" value="Unassembled WGS sequence"/>
</dbReference>
<keyword evidence="2" id="KW-1185">Reference proteome</keyword>
<organism evidence="1 2">
    <name type="scientific">Zoogloea oryzae</name>
    <dbReference type="NCBI Taxonomy" id="310767"/>
    <lineage>
        <taxon>Bacteria</taxon>
        <taxon>Pseudomonadati</taxon>
        <taxon>Pseudomonadota</taxon>
        <taxon>Betaproteobacteria</taxon>
        <taxon>Rhodocyclales</taxon>
        <taxon>Zoogloeaceae</taxon>
        <taxon>Zoogloea</taxon>
    </lineage>
</organism>
<accession>A0ABQ6FAX1</accession>
<comment type="caution">
    <text evidence="1">The sequence shown here is derived from an EMBL/GenBank/DDBJ whole genome shotgun (WGS) entry which is preliminary data.</text>
</comment>
<evidence type="ECO:0000313" key="2">
    <source>
        <dbReference type="Proteomes" id="UP001157167"/>
    </source>
</evidence>
<protein>
    <recommendedName>
        <fullName evidence="3">Mu-like prophage FluMu N-terminal domain-containing protein</fullName>
    </recommendedName>
</protein>
<gene>
    <name evidence="1" type="ORF">GCM10007933_21470</name>
</gene>
<name>A0ABQ6FAX1_9RHOO</name>
<dbReference type="SUPFAM" id="SSF160059">
    <property type="entry name" value="PriA/YqbF domain"/>
    <property type="match status" value="1"/>
</dbReference>
<reference evidence="2" key="1">
    <citation type="journal article" date="2019" name="Int. J. Syst. Evol. Microbiol.">
        <title>The Global Catalogue of Microorganisms (GCM) 10K type strain sequencing project: providing services to taxonomists for standard genome sequencing and annotation.</title>
        <authorList>
            <consortium name="The Broad Institute Genomics Platform"/>
            <consortium name="The Broad Institute Genome Sequencing Center for Infectious Disease"/>
            <person name="Wu L."/>
            <person name="Ma J."/>
        </authorList>
    </citation>
    <scope>NUCLEOTIDE SEQUENCE [LARGE SCALE GENOMIC DNA]</scope>
    <source>
        <strain evidence="2">NBRC 102407</strain>
    </source>
</reference>
<evidence type="ECO:0000313" key="1">
    <source>
        <dbReference type="EMBL" id="GLT22687.1"/>
    </source>
</evidence>
<sequence length="234" mass="24726">MSNVYVRIAKKGVENFHRCGEQFTGAWRLLEGVDDATLKRLREEQMLEVSDTKPEGFEPTAEGGAALQLTASTGTLSDLEREILAIVGTRLDTGTLDDIFDSISEHSAVTHRADGDLLIMLTHQRDNAEAECARLAGLLEQSVLEAGKLAEENAALRAQLAALNNPATAAAPVEALASTGEDAVERDVVAAVDVRIDDAIAKGDAALAKLGAAIDKLAEGAPAEPEATTKKARK</sequence>
<evidence type="ECO:0008006" key="3">
    <source>
        <dbReference type="Google" id="ProtNLM"/>
    </source>
</evidence>